<dbReference type="CDD" id="cd03313">
    <property type="entry name" value="enolase"/>
    <property type="match status" value="1"/>
</dbReference>
<name>A0A8C8F0B8_ONCTS</name>
<evidence type="ECO:0000256" key="6">
    <source>
        <dbReference type="ARBA" id="ARBA00023152"/>
    </source>
</evidence>
<dbReference type="InterPro" id="IPR020811">
    <property type="entry name" value="Enolase_N"/>
</dbReference>
<dbReference type="AlphaFoldDB" id="A0A8C8F0B8"/>
<keyword evidence="7" id="KW-0456">Lyase</keyword>
<dbReference type="SUPFAM" id="SSF54826">
    <property type="entry name" value="Enolase N-terminal domain-like"/>
    <property type="match status" value="1"/>
</dbReference>
<dbReference type="EC" id="4.2.1.11" evidence="4"/>
<feature type="domain" description="Enolase N-terminal" evidence="10">
    <location>
        <begin position="3"/>
        <end position="118"/>
    </location>
</feature>
<dbReference type="Pfam" id="PF00113">
    <property type="entry name" value="Enolase_C"/>
    <property type="match status" value="1"/>
</dbReference>
<dbReference type="GO" id="GO:0006096">
    <property type="term" value="P:glycolytic process"/>
    <property type="evidence" value="ECO:0007669"/>
    <property type="project" value="UniProtKB-KW"/>
</dbReference>
<evidence type="ECO:0000256" key="4">
    <source>
        <dbReference type="ARBA" id="ARBA00012058"/>
    </source>
</evidence>
<evidence type="ECO:0000259" key="9">
    <source>
        <dbReference type="SMART" id="SM01192"/>
    </source>
</evidence>
<keyword evidence="5" id="KW-0460">Magnesium</keyword>
<comment type="similarity">
    <text evidence="3">Belongs to the enolase family.</text>
</comment>
<sequence length="315" mass="34626">MSIVIIVAREILDSRGNPTVEVDLHTDKGVFRAAVPSGASTGIYEALELRDGDKSRYKGKGVLKAVGHINDTIGPALIQSEVSVVEQEKLDKMMIEMDGTENKSLELIKTAIEKAGFIDKVVIGMDVAASEFYKEGKYDLDFKSPPNADRHISAQELCDMYQGFVNDYPVVSIEDPFDQDDWPAWSQMTASVGIQVVGDDLTVTNPKRIERALEERACNCLLLKVNQIGSVTEAIQACKLAQENGWGVMVSHRSGETEDTFIADLVVGLCTGQIKTGAPCRSERLAKYNQLMRIEEELGDQARFAGHNFRNPAAL</sequence>
<comment type="pathway">
    <text evidence="2">Carbohydrate degradation; glycolysis; pyruvate from D-glyceraldehyde 3-phosphate: step 4/5.</text>
</comment>
<dbReference type="Ensembl" id="ENSOTST00005029852.2">
    <property type="protein sequence ID" value="ENSOTSP00005027643.2"/>
    <property type="gene ID" value="ENSOTSG00005012981.2"/>
</dbReference>
<evidence type="ECO:0000259" key="10">
    <source>
        <dbReference type="SMART" id="SM01193"/>
    </source>
</evidence>
<dbReference type="GeneTree" id="ENSGT00950000182805"/>
<dbReference type="SMART" id="SM01192">
    <property type="entry name" value="Enolase_C"/>
    <property type="match status" value="1"/>
</dbReference>
<evidence type="ECO:0000256" key="3">
    <source>
        <dbReference type="ARBA" id="ARBA00009604"/>
    </source>
</evidence>
<organism evidence="11 12">
    <name type="scientific">Oncorhynchus tshawytscha</name>
    <name type="common">Chinook salmon</name>
    <name type="synonym">Salmo tshawytscha</name>
    <dbReference type="NCBI Taxonomy" id="74940"/>
    <lineage>
        <taxon>Eukaryota</taxon>
        <taxon>Metazoa</taxon>
        <taxon>Chordata</taxon>
        <taxon>Craniata</taxon>
        <taxon>Vertebrata</taxon>
        <taxon>Euteleostomi</taxon>
        <taxon>Actinopterygii</taxon>
        <taxon>Neopterygii</taxon>
        <taxon>Teleostei</taxon>
        <taxon>Protacanthopterygii</taxon>
        <taxon>Salmoniformes</taxon>
        <taxon>Salmonidae</taxon>
        <taxon>Salmoninae</taxon>
        <taxon>Oncorhynchus</taxon>
    </lineage>
</organism>
<dbReference type="SMART" id="SM01193">
    <property type="entry name" value="Enolase_N"/>
    <property type="match status" value="1"/>
</dbReference>
<dbReference type="Gene3D" id="3.20.20.120">
    <property type="entry name" value="Enolase-like C-terminal domain"/>
    <property type="match status" value="1"/>
</dbReference>
<protein>
    <recommendedName>
        <fullName evidence="4">phosphopyruvate hydratase</fullName>
        <ecNumber evidence="4">4.2.1.11</ecNumber>
    </recommendedName>
    <alternativeName>
        <fullName evidence="8">2-phospho-D-glycerate hydro-lyase</fullName>
    </alternativeName>
</protein>
<dbReference type="InterPro" id="IPR020810">
    <property type="entry name" value="Enolase_C"/>
</dbReference>
<dbReference type="SUPFAM" id="SSF51604">
    <property type="entry name" value="Enolase C-terminal domain-like"/>
    <property type="match status" value="1"/>
</dbReference>
<evidence type="ECO:0000256" key="5">
    <source>
        <dbReference type="ARBA" id="ARBA00022842"/>
    </source>
</evidence>
<dbReference type="PANTHER" id="PTHR11902">
    <property type="entry name" value="ENOLASE"/>
    <property type="match status" value="1"/>
</dbReference>
<evidence type="ECO:0000256" key="7">
    <source>
        <dbReference type="ARBA" id="ARBA00023239"/>
    </source>
</evidence>
<dbReference type="InterPro" id="IPR029017">
    <property type="entry name" value="Enolase-like_N"/>
</dbReference>
<dbReference type="GO" id="GO:0000015">
    <property type="term" value="C:phosphopyruvate hydratase complex"/>
    <property type="evidence" value="ECO:0007669"/>
    <property type="project" value="InterPro"/>
</dbReference>
<proteinExistence type="inferred from homology"/>
<comment type="cofactor">
    <cofactor evidence="1">
        <name>Mg(2+)</name>
        <dbReference type="ChEBI" id="CHEBI:18420"/>
    </cofactor>
</comment>
<dbReference type="GO" id="GO:0004634">
    <property type="term" value="F:phosphopyruvate hydratase activity"/>
    <property type="evidence" value="ECO:0007669"/>
    <property type="project" value="UniProtKB-EC"/>
</dbReference>
<dbReference type="PANTHER" id="PTHR11902:SF10">
    <property type="entry name" value="GAMMA-ENOLASE"/>
    <property type="match status" value="1"/>
</dbReference>
<evidence type="ECO:0000256" key="1">
    <source>
        <dbReference type="ARBA" id="ARBA00001946"/>
    </source>
</evidence>
<gene>
    <name evidence="11" type="primary">ENO2</name>
</gene>
<dbReference type="PROSITE" id="PS00164">
    <property type="entry name" value="ENOLASE"/>
    <property type="match status" value="1"/>
</dbReference>
<keyword evidence="12" id="KW-1185">Reference proteome</keyword>
<feature type="domain" description="Enolase C-terminal TIM barrel" evidence="9">
    <location>
        <begin position="25"/>
        <end position="312"/>
    </location>
</feature>
<evidence type="ECO:0000313" key="12">
    <source>
        <dbReference type="Proteomes" id="UP000694402"/>
    </source>
</evidence>
<dbReference type="InterPro" id="IPR036849">
    <property type="entry name" value="Enolase-like_C_sf"/>
</dbReference>
<evidence type="ECO:0000313" key="11">
    <source>
        <dbReference type="Ensembl" id="ENSOTSP00005027643.2"/>
    </source>
</evidence>
<dbReference type="InterPro" id="IPR020809">
    <property type="entry name" value="Enolase_CS"/>
</dbReference>
<evidence type="ECO:0000256" key="8">
    <source>
        <dbReference type="ARBA" id="ARBA00031125"/>
    </source>
</evidence>
<keyword evidence="6" id="KW-0324">Glycolysis</keyword>
<dbReference type="GO" id="GO:0000287">
    <property type="term" value="F:magnesium ion binding"/>
    <property type="evidence" value="ECO:0007669"/>
    <property type="project" value="InterPro"/>
</dbReference>
<dbReference type="Proteomes" id="UP000694402">
    <property type="component" value="Unassembled WGS sequence"/>
</dbReference>
<reference evidence="11" key="2">
    <citation type="submission" date="2025-09" db="UniProtKB">
        <authorList>
            <consortium name="Ensembl"/>
        </authorList>
    </citation>
    <scope>IDENTIFICATION</scope>
</reference>
<dbReference type="InterPro" id="IPR000941">
    <property type="entry name" value="Enolase"/>
</dbReference>
<accession>A0A8C8F0B8</accession>
<evidence type="ECO:0000256" key="2">
    <source>
        <dbReference type="ARBA" id="ARBA00005031"/>
    </source>
</evidence>
<reference evidence="11" key="1">
    <citation type="submission" date="2025-08" db="UniProtKB">
        <authorList>
            <consortium name="Ensembl"/>
        </authorList>
    </citation>
    <scope>IDENTIFICATION</scope>
</reference>